<dbReference type="EC" id="2.1.1.80" evidence="2"/>
<evidence type="ECO:0000256" key="4">
    <source>
        <dbReference type="ARBA" id="ARBA00022679"/>
    </source>
</evidence>
<evidence type="ECO:0000259" key="6">
    <source>
        <dbReference type="PROSITE" id="PS50123"/>
    </source>
</evidence>
<evidence type="ECO:0000256" key="1">
    <source>
        <dbReference type="ARBA" id="ARBA00001541"/>
    </source>
</evidence>
<protein>
    <recommendedName>
        <fullName evidence="2">protein-glutamate O-methyltransferase</fullName>
        <ecNumber evidence="2">2.1.1.80</ecNumber>
    </recommendedName>
</protein>
<evidence type="ECO:0000313" key="8">
    <source>
        <dbReference type="Proteomes" id="UP001165069"/>
    </source>
</evidence>
<feature type="domain" description="CheR-type methyltransferase" evidence="6">
    <location>
        <begin position="12"/>
        <end position="281"/>
    </location>
</feature>
<dbReference type="InterPro" id="IPR000780">
    <property type="entry name" value="CheR_MeTrfase"/>
</dbReference>
<evidence type="ECO:0000256" key="2">
    <source>
        <dbReference type="ARBA" id="ARBA00012534"/>
    </source>
</evidence>
<gene>
    <name evidence="7" type="ORF">GETHLI_02310</name>
</gene>
<dbReference type="InterPro" id="IPR050903">
    <property type="entry name" value="Bact_Chemotaxis_MeTrfase"/>
</dbReference>
<dbReference type="InterPro" id="IPR022641">
    <property type="entry name" value="CheR_N"/>
</dbReference>
<dbReference type="InterPro" id="IPR036804">
    <property type="entry name" value="CheR_N_sf"/>
</dbReference>
<dbReference type="InterPro" id="IPR029063">
    <property type="entry name" value="SAM-dependent_MTases_sf"/>
</dbReference>
<dbReference type="PROSITE" id="PS50123">
    <property type="entry name" value="CHER"/>
    <property type="match status" value="1"/>
</dbReference>
<dbReference type="SUPFAM" id="SSF53335">
    <property type="entry name" value="S-adenosyl-L-methionine-dependent methyltransferases"/>
    <property type="match status" value="1"/>
</dbReference>
<organism evidence="7 8">
    <name type="scientific">Geothrix limicola</name>
    <dbReference type="NCBI Taxonomy" id="2927978"/>
    <lineage>
        <taxon>Bacteria</taxon>
        <taxon>Pseudomonadati</taxon>
        <taxon>Acidobacteriota</taxon>
        <taxon>Holophagae</taxon>
        <taxon>Holophagales</taxon>
        <taxon>Holophagaceae</taxon>
        <taxon>Geothrix</taxon>
    </lineage>
</organism>
<dbReference type="InterPro" id="IPR022642">
    <property type="entry name" value="CheR_C"/>
</dbReference>
<dbReference type="PIRSF" id="PIRSF000410">
    <property type="entry name" value="CheR"/>
    <property type="match status" value="1"/>
</dbReference>
<dbReference type="EMBL" id="BSDE01000001">
    <property type="protein sequence ID" value="GLH71729.1"/>
    <property type="molecule type" value="Genomic_DNA"/>
</dbReference>
<keyword evidence="4" id="KW-0808">Transferase</keyword>
<dbReference type="GO" id="GO:0032259">
    <property type="term" value="P:methylation"/>
    <property type="evidence" value="ECO:0007669"/>
    <property type="project" value="UniProtKB-KW"/>
</dbReference>
<comment type="catalytic activity">
    <reaction evidence="1">
        <text>L-glutamyl-[protein] + S-adenosyl-L-methionine = [protein]-L-glutamate 5-O-methyl ester + S-adenosyl-L-homocysteine</text>
        <dbReference type="Rhea" id="RHEA:24452"/>
        <dbReference type="Rhea" id="RHEA-COMP:10208"/>
        <dbReference type="Rhea" id="RHEA-COMP:10311"/>
        <dbReference type="ChEBI" id="CHEBI:29973"/>
        <dbReference type="ChEBI" id="CHEBI:57856"/>
        <dbReference type="ChEBI" id="CHEBI:59789"/>
        <dbReference type="ChEBI" id="CHEBI:82795"/>
        <dbReference type="EC" id="2.1.1.80"/>
    </reaction>
</comment>
<keyword evidence="5" id="KW-0949">S-adenosyl-L-methionine</keyword>
<evidence type="ECO:0000256" key="5">
    <source>
        <dbReference type="ARBA" id="ARBA00022691"/>
    </source>
</evidence>
<name>A0ABQ5QCE8_9BACT</name>
<evidence type="ECO:0000313" key="7">
    <source>
        <dbReference type="EMBL" id="GLH71729.1"/>
    </source>
</evidence>
<dbReference type="Gene3D" id="1.10.155.10">
    <property type="entry name" value="Chemotaxis receptor methyltransferase CheR, N-terminal domain"/>
    <property type="match status" value="1"/>
</dbReference>
<accession>A0ABQ5QCE8</accession>
<dbReference type="Gene3D" id="3.40.50.150">
    <property type="entry name" value="Vaccinia Virus protein VP39"/>
    <property type="match status" value="1"/>
</dbReference>
<evidence type="ECO:0000256" key="3">
    <source>
        <dbReference type="ARBA" id="ARBA00022603"/>
    </source>
</evidence>
<dbReference type="GO" id="GO:0008168">
    <property type="term" value="F:methyltransferase activity"/>
    <property type="evidence" value="ECO:0007669"/>
    <property type="project" value="UniProtKB-KW"/>
</dbReference>
<dbReference type="Pfam" id="PF01739">
    <property type="entry name" value="CheR"/>
    <property type="match status" value="1"/>
</dbReference>
<dbReference type="PANTHER" id="PTHR24422">
    <property type="entry name" value="CHEMOTAXIS PROTEIN METHYLTRANSFERASE"/>
    <property type="match status" value="1"/>
</dbReference>
<dbReference type="InterPro" id="IPR026024">
    <property type="entry name" value="Chemotaxis_MeTrfase_CheR"/>
</dbReference>
<comment type="caution">
    <text evidence="7">The sequence shown here is derived from an EMBL/GenBank/DDBJ whole genome shotgun (WGS) entry which is preliminary data.</text>
</comment>
<keyword evidence="3 7" id="KW-0489">Methyltransferase</keyword>
<dbReference type="SMART" id="SM00138">
    <property type="entry name" value="MeTrc"/>
    <property type="match status" value="1"/>
</dbReference>
<dbReference type="RefSeq" id="WP_285569200.1">
    <property type="nucleotide sequence ID" value="NZ_BSDE01000001.1"/>
</dbReference>
<proteinExistence type="predicted"/>
<reference evidence="7 8" key="1">
    <citation type="journal article" date="2023" name="Antonie Van Leeuwenhoek">
        <title>Mesoterricola silvestris gen. nov., sp. nov., Mesoterricola sediminis sp. nov., Geothrix oryzae sp. nov., Geothrix edaphica sp. nov., Geothrix rubra sp. nov., and Geothrix limicola sp. nov., six novel members of Acidobacteriota isolated from soils.</title>
        <authorList>
            <person name="Itoh H."/>
            <person name="Sugisawa Y."/>
            <person name="Mise K."/>
            <person name="Xu Z."/>
            <person name="Kuniyasu M."/>
            <person name="Ushijima N."/>
            <person name="Kawano K."/>
            <person name="Kobayashi E."/>
            <person name="Shiratori Y."/>
            <person name="Masuda Y."/>
            <person name="Senoo K."/>
        </authorList>
    </citation>
    <scope>NUCLEOTIDE SEQUENCE [LARGE SCALE GENOMIC DNA]</scope>
    <source>
        <strain evidence="7 8">Red804</strain>
    </source>
</reference>
<keyword evidence="8" id="KW-1185">Reference proteome</keyword>
<dbReference type="PRINTS" id="PR00996">
    <property type="entry name" value="CHERMTFRASE"/>
</dbReference>
<dbReference type="PANTHER" id="PTHR24422:SF26">
    <property type="entry name" value="CHEMOTAXIS PROTEIN METHYLTRANSFERASE"/>
    <property type="match status" value="1"/>
</dbReference>
<dbReference type="Proteomes" id="UP001165069">
    <property type="component" value="Unassembled WGS sequence"/>
</dbReference>
<sequence>MPTDAASKTGPSSGLVLDISDVEFMRFQTLVKTATGITLSDLKKALVVSRLGSRLRHRKARTFSEYYRIITDPEEGDELQAAIDLITTNETSFFREPIHFTVLRDHIRSLRPVPLPFRVWSAAASSGEEAYTIAMTLAETLGQAEWEVHGTDISTRVLERARKAVYPIERSTTIPKELLSRYCLKGHGHYEGMFLIDRKLRSRVGFSQANLCRPLPNLGLFDVVFLRNVLIYFAPSEKRMVVEAIASRMKPGGLLLIGHSETLTGLTDRFQAIQPTVYRVP</sequence>
<dbReference type="CDD" id="cd02440">
    <property type="entry name" value="AdoMet_MTases"/>
    <property type="match status" value="1"/>
</dbReference>
<dbReference type="SUPFAM" id="SSF47757">
    <property type="entry name" value="Chemotaxis receptor methyltransferase CheR, N-terminal domain"/>
    <property type="match status" value="1"/>
</dbReference>
<dbReference type="Pfam" id="PF03705">
    <property type="entry name" value="CheR_N"/>
    <property type="match status" value="1"/>
</dbReference>